<comment type="caution">
    <text evidence="1">The sequence shown here is derived from an EMBL/GenBank/DDBJ whole genome shotgun (WGS) entry which is preliminary data.</text>
</comment>
<proteinExistence type="predicted"/>
<reference evidence="1 2" key="1">
    <citation type="submission" date="2022-10" db="EMBL/GenBank/DDBJ databases">
        <title>High-quality genome sequences of two octocoral-associated bacteria, Endozoicomonas euniceicola EF212 and Endozoicomonas gorgoniicola PS125.</title>
        <authorList>
            <person name="Chiou Y.-J."/>
            <person name="Chen Y.-H."/>
        </authorList>
    </citation>
    <scope>NUCLEOTIDE SEQUENCE [LARGE SCALE GENOMIC DNA]</scope>
    <source>
        <strain evidence="1 2">PS125</strain>
    </source>
</reference>
<keyword evidence="2" id="KW-1185">Reference proteome</keyword>
<name>A0ABT3MR73_9GAMM</name>
<evidence type="ECO:0008006" key="3">
    <source>
        <dbReference type="Google" id="ProtNLM"/>
    </source>
</evidence>
<evidence type="ECO:0000313" key="2">
    <source>
        <dbReference type="Proteomes" id="UP001209854"/>
    </source>
</evidence>
<gene>
    <name evidence="1" type="ORF">NX722_02900</name>
</gene>
<dbReference type="EMBL" id="JAPFCC010000001">
    <property type="protein sequence ID" value="MCW7551608.1"/>
    <property type="molecule type" value="Genomic_DNA"/>
</dbReference>
<evidence type="ECO:0000313" key="1">
    <source>
        <dbReference type="EMBL" id="MCW7551608.1"/>
    </source>
</evidence>
<accession>A0ABT3MR73</accession>
<protein>
    <recommendedName>
        <fullName evidence="3">DPH-type MB domain-containing protein</fullName>
    </recommendedName>
</protein>
<dbReference type="Proteomes" id="UP001209854">
    <property type="component" value="Unassembled WGS sequence"/>
</dbReference>
<sequence length="104" mass="11794">MNTKFSEFIRNASPEEKKRVFMKVMDDVSKAQQAVIDKAHRLDVKDQQCGCYYCCEIFNGNTITEFVDGSKTAICPLCGVDSVIIKVTDKNELKELNTKWFGST</sequence>
<dbReference type="RefSeq" id="WP_262566647.1">
    <property type="nucleotide sequence ID" value="NZ_JAPFCC010000001.1"/>
</dbReference>
<organism evidence="1 2">
    <name type="scientific">Endozoicomonas gorgoniicola</name>
    <dbReference type="NCBI Taxonomy" id="1234144"/>
    <lineage>
        <taxon>Bacteria</taxon>
        <taxon>Pseudomonadati</taxon>
        <taxon>Pseudomonadota</taxon>
        <taxon>Gammaproteobacteria</taxon>
        <taxon>Oceanospirillales</taxon>
        <taxon>Endozoicomonadaceae</taxon>
        <taxon>Endozoicomonas</taxon>
    </lineage>
</organism>